<keyword evidence="4" id="KW-1185">Reference proteome</keyword>
<dbReference type="GO" id="GO:0003677">
    <property type="term" value="F:DNA binding"/>
    <property type="evidence" value="ECO:0007669"/>
    <property type="project" value="UniProtKB-KW"/>
</dbReference>
<dbReference type="OrthoDB" id="7477068at2759"/>
<protein>
    <recommendedName>
        <fullName evidence="2">HTH CENPB-type domain-containing protein</fullName>
    </recommendedName>
</protein>
<reference evidence="3 4" key="1">
    <citation type="journal article" date="2019" name="Commun. Biol.">
        <title>The bagworm genome reveals a unique fibroin gene that provides high tensile strength.</title>
        <authorList>
            <person name="Kono N."/>
            <person name="Nakamura H."/>
            <person name="Ohtoshi R."/>
            <person name="Tomita M."/>
            <person name="Numata K."/>
            <person name="Arakawa K."/>
        </authorList>
    </citation>
    <scope>NUCLEOTIDE SEQUENCE [LARGE SCALE GENOMIC DNA]</scope>
</reference>
<dbReference type="InterPro" id="IPR006600">
    <property type="entry name" value="HTH_CenpB_DNA-bd_dom"/>
</dbReference>
<accession>A0A4C1YBJ3</accession>
<dbReference type="InterPro" id="IPR050863">
    <property type="entry name" value="CenT-Element_Derived"/>
</dbReference>
<evidence type="ECO:0000313" key="3">
    <source>
        <dbReference type="EMBL" id="GBP72390.1"/>
    </source>
</evidence>
<name>A0A4C1YBJ3_EUMVA</name>
<dbReference type="Pfam" id="PF03221">
    <property type="entry name" value="HTH_Tnp_Tc5"/>
    <property type="match status" value="1"/>
</dbReference>
<organism evidence="3 4">
    <name type="scientific">Eumeta variegata</name>
    <name type="common">Bagworm moth</name>
    <name type="synonym">Eumeta japonica</name>
    <dbReference type="NCBI Taxonomy" id="151549"/>
    <lineage>
        <taxon>Eukaryota</taxon>
        <taxon>Metazoa</taxon>
        <taxon>Ecdysozoa</taxon>
        <taxon>Arthropoda</taxon>
        <taxon>Hexapoda</taxon>
        <taxon>Insecta</taxon>
        <taxon>Pterygota</taxon>
        <taxon>Neoptera</taxon>
        <taxon>Endopterygota</taxon>
        <taxon>Lepidoptera</taxon>
        <taxon>Glossata</taxon>
        <taxon>Ditrysia</taxon>
        <taxon>Tineoidea</taxon>
        <taxon>Psychidae</taxon>
        <taxon>Oiketicinae</taxon>
        <taxon>Eumeta</taxon>
    </lineage>
</organism>
<sequence length="237" mass="26853">MSGRVEELNKNQKSINDISQIYGISSRTLRRRYEKRNQLLVTQGKHPTLGFENEKRLVSHILKLGDAGFPPERSLIRQLAYQFAEKLGLKYNFNNETKIAGPQWLKSFLERNPEIVVRQAEGLSIQRAKGLCRAEVAKFFDLLITVLTDNDLLDKPYRIFNMDESGVQLNNKPGKVLAKKGTRAVKSVTSGEKGETITVIACCNAIGNFLPPVLIIKGNTTTSERKVRRNYTERNEC</sequence>
<dbReference type="PANTHER" id="PTHR19303">
    <property type="entry name" value="TRANSPOSON"/>
    <property type="match status" value="1"/>
</dbReference>
<dbReference type="PROSITE" id="PS51253">
    <property type="entry name" value="HTH_CENPB"/>
    <property type="match status" value="1"/>
</dbReference>
<keyword evidence="1" id="KW-0238">DNA-binding</keyword>
<feature type="domain" description="HTH CENPB-type" evidence="2">
    <location>
        <begin position="41"/>
        <end position="118"/>
    </location>
</feature>
<gene>
    <name evidence="3" type="ORF">EVAR_88346_1</name>
</gene>
<dbReference type="PANTHER" id="PTHR19303:SF71">
    <property type="entry name" value="ZINC FINGER PHD-TYPE DOMAIN-CONTAINING PROTEIN"/>
    <property type="match status" value="1"/>
</dbReference>
<dbReference type="GO" id="GO:0005634">
    <property type="term" value="C:nucleus"/>
    <property type="evidence" value="ECO:0007669"/>
    <property type="project" value="TreeGrafter"/>
</dbReference>
<dbReference type="EMBL" id="BGZK01001143">
    <property type="protein sequence ID" value="GBP72390.1"/>
    <property type="molecule type" value="Genomic_DNA"/>
</dbReference>
<comment type="caution">
    <text evidence="3">The sequence shown here is derived from an EMBL/GenBank/DDBJ whole genome shotgun (WGS) entry which is preliminary data.</text>
</comment>
<evidence type="ECO:0000256" key="1">
    <source>
        <dbReference type="ARBA" id="ARBA00023125"/>
    </source>
</evidence>
<evidence type="ECO:0000313" key="4">
    <source>
        <dbReference type="Proteomes" id="UP000299102"/>
    </source>
</evidence>
<evidence type="ECO:0000259" key="2">
    <source>
        <dbReference type="PROSITE" id="PS51253"/>
    </source>
</evidence>
<dbReference type="STRING" id="151549.A0A4C1YBJ3"/>
<proteinExistence type="predicted"/>
<dbReference type="AlphaFoldDB" id="A0A4C1YBJ3"/>
<dbReference type="Proteomes" id="UP000299102">
    <property type="component" value="Unassembled WGS sequence"/>
</dbReference>